<sequence>MGGRSRSPVRCLSVGHSVQFFHEADPDDVEAWYVLPQEATSSSPLLLQSHGWLDGTLQEEFCPRSYCPEQPVSWPLVVPRHDISFTDRSGRRCPRESARARRVQVHLVRELAARLPLLSVLLVRRAGTLPITREGQFGSTPSDMYMSALIRLGIMPHPQLAGHDFELFSLFVNDSEDLERVADMALQIASTLRGRHKASFWMLWPVEWEDCGCTEMGYVVRESFFRAMRSCQASGICSAFPHPADLYELIASKSWKVSLSLDPLAMLPAAVVVSRSSVESDPVSAARKAVFGLEQIRRQNPFPVLPGEPAAPSAVNEFGVTRGVVKLGWSWEAKDVMVFNSEEELSWRMAEVLLESSGCTASECIVQEWVDFDFELRCYFVPPRGWVSSHFLKPERIEWNAWGEPCAQGRPRGFELLTEEMCLSRWGQDEGTMLSAKEQAVEISQHLLAWLLPTGSRPVPMIRLDFMTRRVSSGKARVVFGEFCEMGAAMLGWKEGTVTMWRAALDSALR</sequence>
<keyword evidence="2" id="KW-1185">Reference proteome</keyword>
<dbReference type="Proteomes" id="UP000654075">
    <property type="component" value="Unassembled WGS sequence"/>
</dbReference>
<accession>A0A813D8J8</accession>
<comment type="caution">
    <text evidence="1">The sequence shown here is derived from an EMBL/GenBank/DDBJ whole genome shotgun (WGS) entry which is preliminary data.</text>
</comment>
<dbReference type="SUPFAM" id="SSF56059">
    <property type="entry name" value="Glutathione synthetase ATP-binding domain-like"/>
    <property type="match status" value="1"/>
</dbReference>
<reference evidence="1" key="1">
    <citation type="submission" date="2021-02" db="EMBL/GenBank/DDBJ databases">
        <authorList>
            <person name="Dougan E. K."/>
            <person name="Rhodes N."/>
            <person name="Thang M."/>
            <person name="Chan C."/>
        </authorList>
    </citation>
    <scope>NUCLEOTIDE SEQUENCE</scope>
</reference>
<dbReference type="AlphaFoldDB" id="A0A813D8J8"/>
<gene>
    <name evidence="1" type="ORF">PGLA1383_LOCUS2034</name>
</gene>
<name>A0A813D8J8_POLGL</name>
<evidence type="ECO:0000313" key="1">
    <source>
        <dbReference type="EMBL" id="CAE8583046.1"/>
    </source>
</evidence>
<organism evidence="1 2">
    <name type="scientific">Polarella glacialis</name>
    <name type="common">Dinoflagellate</name>
    <dbReference type="NCBI Taxonomy" id="89957"/>
    <lineage>
        <taxon>Eukaryota</taxon>
        <taxon>Sar</taxon>
        <taxon>Alveolata</taxon>
        <taxon>Dinophyceae</taxon>
        <taxon>Suessiales</taxon>
        <taxon>Suessiaceae</taxon>
        <taxon>Polarella</taxon>
    </lineage>
</organism>
<proteinExistence type="predicted"/>
<dbReference type="EMBL" id="CAJNNV010000583">
    <property type="protein sequence ID" value="CAE8583046.1"/>
    <property type="molecule type" value="Genomic_DNA"/>
</dbReference>
<protein>
    <submittedName>
        <fullName evidence="1">Uncharacterized protein</fullName>
    </submittedName>
</protein>
<evidence type="ECO:0000313" key="2">
    <source>
        <dbReference type="Proteomes" id="UP000654075"/>
    </source>
</evidence>